<feature type="repeat" description="PPR" evidence="3">
    <location>
        <begin position="597"/>
        <end position="631"/>
    </location>
</feature>
<dbReference type="InterPro" id="IPR011990">
    <property type="entry name" value="TPR-like_helical_dom_sf"/>
</dbReference>
<evidence type="ECO:0000313" key="5">
    <source>
        <dbReference type="EMBL" id="RWR80166.1"/>
    </source>
</evidence>
<dbReference type="InterPro" id="IPR046960">
    <property type="entry name" value="PPR_At4g14850-like_plant"/>
</dbReference>
<dbReference type="PANTHER" id="PTHR47926:SF533">
    <property type="entry name" value="DYW DOMAIN-CONTAINING PROTEIN"/>
    <property type="match status" value="1"/>
</dbReference>
<dbReference type="GO" id="GO:0003723">
    <property type="term" value="F:RNA binding"/>
    <property type="evidence" value="ECO:0007669"/>
    <property type="project" value="InterPro"/>
</dbReference>
<dbReference type="GO" id="GO:0048731">
    <property type="term" value="P:system development"/>
    <property type="evidence" value="ECO:0007669"/>
    <property type="project" value="UniProtKB-ARBA"/>
</dbReference>
<dbReference type="Pfam" id="PF01535">
    <property type="entry name" value="PPR"/>
    <property type="match status" value="8"/>
</dbReference>
<feature type="repeat" description="PPR" evidence="3">
    <location>
        <begin position="131"/>
        <end position="165"/>
    </location>
</feature>
<feature type="repeat" description="PPR" evidence="3">
    <location>
        <begin position="497"/>
        <end position="531"/>
    </location>
</feature>
<organism evidence="5 6">
    <name type="scientific">Cinnamomum micranthum f. kanehirae</name>
    <dbReference type="NCBI Taxonomy" id="337451"/>
    <lineage>
        <taxon>Eukaryota</taxon>
        <taxon>Viridiplantae</taxon>
        <taxon>Streptophyta</taxon>
        <taxon>Embryophyta</taxon>
        <taxon>Tracheophyta</taxon>
        <taxon>Spermatophyta</taxon>
        <taxon>Magnoliopsida</taxon>
        <taxon>Magnoliidae</taxon>
        <taxon>Laurales</taxon>
        <taxon>Lauraceae</taxon>
        <taxon>Cinnamomum</taxon>
    </lineage>
</organism>
<feature type="repeat" description="PPR" evidence="3">
    <location>
        <begin position="38"/>
        <end position="68"/>
    </location>
</feature>
<gene>
    <name evidence="5" type="ORF">CKAN_00879100</name>
</gene>
<dbReference type="Pfam" id="PF12854">
    <property type="entry name" value="PPR_1"/>
    <property type="match status" value="1"/>
</dbReference>
<dbReference type="FunFam" id="1.25.40.10:FF:002148">
    <property type="entry name" value="Pentatricopeptide repeat-containing protein At2g29760, chloroplastic"/>
    <property type="match status" value="1"/>
</dbReference>
<comment type="caution">
    <text evidence="5">The sequence shown here is derived from an EMBL/GenBank/DDBJ whole genome shotgun (WGS) entry which is preliminary data.</text>
</comment>
<dbReference type="InterPro" id="IPR032867">
    <property type="entry name" value="DYW_dom"/>
</dbReference>
<keyword evidence="2" id="KW-0677">Repeat</keyword>
<feature type="repeat" description="PPR" evidence="3">
    <location>
        <begin position="466"/>
        <end position="496"/>
    </location>
</feature>
<evidence type="ECO:0000313" key="6">
    <source>
        <dbReference type="Proteomes" id="UP000283530"/>
    </source>
</evidence>
<keyword evidence="6" id="KW-1185">Reference proteome</keyword>
<dbReference type="NCBIfam" id="TIGR00756">
    <property type="entry name" value="PPR"/>
    <property type="match status" value="11"/>
</dbReference>
<evidence type="ECO:0000256" key="1">
    <source>
        <dbReference type="ARBA" id="ARBA00006643"/>
    </source>
</evidence>
<protein>
    <submittedName>
        <fullName evidence="5">Pentatricopeptide repeat-containing-like protein</fullName>
    </submittedName>
</protein>
<feature type="repeat" description="PPR" evidence="3">
    <location>
        <begin position="334"/>
        <end position="364"/>
    </location>
</feature>
<feature type="repeat" description="PPR" evidence="3">
    <location>
        <begin position="365"/>
        <end position="399"/>
    </location>
</feature>
<comment type="similarity">
    <text evidence="1">Belongs to the PPR family. PCMP-H subfamily.</text>
</comment>
<dbReference type="SUPFAM" id="SSF48452">
    <property type="entry name" value="TPR-like"/>
    <property type="match status" value="1"/>
</dbReference>
<dbReference type="FunFam" id="1.25.40.10:FF:000125">
    <property type="entry name" value="Pentatricopeptide repeat-containing protein"/>
    <property type="match status" value="1"/>
</dbReference>
<dbReference type="OrthoDB" id="1868231at2759"/>
<dbReference type="AlphaFoldDB" id="A0A3S5WGL2"/>
<proteinExistence type="inferred from homology"/>
<dbReference type="GO" id="GO:0008270">
    <property type="term" value="F:zinc ion binding"/>
    <property type="evidence" value="ECO:0007669"/>
    <property type="project" value="InterPro"/>
</dbReference>
<evidence type="ECO:0000256" key="3">
    <source>
        <dbReference type="PROSITE-ProRule" id="PRU00708"/>
    </source>
</evidence>
<dbReference type="InterPro" id="IPR046848">
    <property type="entry name" value="E_motif"/>
</dbReference>
<feature type="repeat" description="PPR" evidence="3">
    <location>
        <begin position="69"/>
        <end position="103"/>
    </location>
</feature>
<feature type="domain" description="DYW" evidence="4">
    <location>
        <begin position="812"/>
        <end position="903"/>
    </location>
</feature>
<dbReference type="Pfam" id="PF13041">
    <property type="entry name" value="PPR_2"/>
    <property type="match status" value="2"/>
</dbReference>
<dbReference type="EMBL" id="QPKB01000003">
    <property type="protein sequence ID" value="RWR80166.1"/>
    <property type="molecule type" value="Genomic_DNA"/>
</dbReference>
<dbReference type="Pfam" id="PF14432">
    <property type="entry name" value="DYW_deaminase"/>
    <property type="match status" value="1"/>
</dbReference>
<reference evidence="5 6" key="1">
    <citation type="journal article" date="2019" name="Nat. Plants">
        <title>Stout camphor tree genome fills gaps in understanding of flowering plant genome evolution.</title>
        <authorList>
            <person name="Chaw S.M."/>
            <person name="Liu Y.C."/>
            <person name="Wu Y.W."/>
            <person name="Wang H.Y."/>
            <person name="Lin C.I."/>
            <person name="Wu C.S."/>
            <person name="Ke H.M."/>
            <person name="Chang L.Y."/>
            <person name="Hsu C.Y."/>
            <person name="Yang H.T."/>
            <person name="Sudianto E."/>
            <person name="Hsu M.H."/>
            <person name="Wu K.P."/>
            <person name="Wang L.N."/>
            <person name="Leebens-Mack J.H."/>
            <person name="Tsai I.J."/>
        </authorList>
    </citation>
    <scope>NUCLEOTIDE SEQUENCE [LARGE SCALE GENOMIC DNA]</scope>
    <source>
        <strain evidence="6">cv. Chaw 1501</strain>
        <tissue evidence="5">Young leaves</tissue>
    </source>
</reference>
<dbReference type="STRING" id="337451.A0A3S5WGL2"/>
<sequence>MVLRCRSNPSTCRSTLHILLLRRRSTSALPMLQNPEKDLLICNHRLQQFSRLGRVDDARRLFDEMPQRDAVTWNTLITAYFQSGRTDDARALFDTFQGKNVRTWTAAVTGYAKNGRISEARLLFEEMPERNIISWNAMVSGYAQNGDVDAARRLFDEMPERNVTSWNSMLTGYCHCHRMEEARSLFDGMPEQNLASWTVMISGYVQIGNHGEAWRTFEKSRQDGLVPDQSNFVAILSAVTWLKDLKLIEYLQSLAIKTSFDRDVVVGTALLNAYTRNGELSPAVRAANWMMLLLFMNGSQNRQLHRRTAMMTAYAQHGRIHEARTLFEHIPNPSVVTWNAMLAGYAQNGMIDEAGEIFHRMPVRNAISWAAIISGCAQNGRSEEALELLSDLHRLGTIPSHSSFTSALFACANIGALEMGRQIHGLTMKTGSQFNSYVGNGLISMYAKCKNMEDVSQVFSTMRVKDIVSWNSLIAGLSQNYMLDDARVAFEKMPKRDVVSWTAMICAYIQAGHEIEALELFHGMLEDGTIPNPSTITSILSTCANLGATKLAKQIHGLSFKLGLDMDLFVGNALITMYFKCGCVDAFWVFNEMPQRDVITWNALLAGCAQQGFGKEAIEIFEQMKSEAVLPNHISFVGLLCACSHAGLVEEGWRYFNSMSRDYGLMPLEGHYACMVDLLGRAGYLYEAEAFIESMPIEPDSVVWGALLGACRIHQNVELGRRVAERLFQLEPQNSGNYVLLSNIYASLGMWDEVGEVRKLMKERGVAKEPGFSWIQIRNQLHSFLTGDKNHEQTDVVYSTLKELYNRLKATGYVPDTNFVLHDVEEEQKESTLLYHSEKLAVVFGLLNTPKGTPIQIMKNLRICGDCHTFMKFVSEVMEREIDIRDGKRFHHFQDGSCSCGDYCAELIAQKCFGTEKPGKGILSWMMYSMIRRTCRNERGAWNSLPPTCKVPLQPHMKSPNIIIEGDQLIQLLISWQEMPIPDSVFFLPSCLMTLQHSICAKSRYSRPGWLPRRIDNSICSQIAKSVWLFAF</sequence>
<dbReference type="Proteomes" id="UP000283530">
    <property type="component" value="Unassembled WGS sequence"/>
</dbReference>
<dbReference type="InterPro" id="IPR002885">
    <property type="entry name" value="PPR_rpt"/>
</dbReference>
<accession>A0A3S5WGL2</accession>
<dbReference type="PANTHER" id="PTHR47926">
    <property type="entry name" value="PENTATRICOPEPTIDE REPEAT-CONTAINING PROTEIN"/>
    <property type="match status" value="1"/>
</dbReference>
<evidence type="ECO:0000259" key="4">
    <source>
        <dbReference type="Pfam" id="PF14432"/>
    </source>
</evidence>
<evidence type="ECO:0000256" key="2">
    <source>
        <dbReference type="ARBA" id="ARBA00022737"/>
    </source>
</evidence>
<dbReference type="FunFam" id="1.25.40.10:FF:002130">
    <property type="entry name" value="Pentatricopeptide repeat-containing protein mitochondrial"/>
    <property type="match status" value="1"/>
</dbReference>
<dbReference type="GO" id="GO:0009451">
    <property type="term" value="P:RNA modification"/>
    <property type="evidence" value="ECO:0007669"/>
    <property type="project" value="InterPro"/>
</dbReference>
<dbReference type="Gene3D" id="1.25.40.10">
    <property type="entry name" value="Tetratricopeptide repeat domain"/>
    <property type="match status" value="6"/>
</dbReference>
<dbReference type="Pfam" id="PF20431">
    <property type="entry name" value="E_motif"/>
    <property type="match status" value="1"/>
</dbReference>
<dbReference type="PROSITE" id="PS51375">
    <property type="entry name" value="PPR"/>
    <property type="match status" value="9"/>
</dbReference>
<feature type="repeat" description="PPR" evidence="3">
    <location>
        <begin position="193"/>
        <end position="227"/>
    </location>
</feature>
<dbReference type="FunFam" id="1.25.40.10:FF:000348">
    <property type="entry name" value="Pentatricopeptide repeat-containing protein chloroplastic"/>
    <property type="match status" value="1"/>
</dbReference>
<name>A0A3S5WGL2_9MAGN</name>